<dbReference type="PANTHER" id="PTHR13078:SF56">
    <property type="entry name" value="PEROXISOMAL MULTIFUNCTIONAL ENZYME TYPE 2"/>
    <property type="match status" value="1"/>
</dbReference>
<dbReference type="Pfam" id="PF01575">
    <property type="entry name" value="MaoC_dehydratas"/>
    <property type="match status" value="1"/>
</dbReference>
<protein>
    <recommendedName>
        <fullName evidence="7">MaoC-like domain-containing protein</fullName>
    </recommendedName>
</protein>
<evidence type="ECO:0008006" key="7">
    <source>
        <dbReference type="Google" id="ProtNLM"/>
    </source>
</evidence>
<dbReference type="Gene3D" id="3.10.129.10">
    <property type="entry name" value="Hotdog Thioesterase"/>
    <property type="match status" value="1"/>
</dbReference>
<comment type="similarity">
    <text evidence="1">Belongs to the enoyl-CoA hydratase/isomerase family.</text>
</comment>
<dbReference type="OrthoDB" id="5522043at2"/>
<comment type="caution">
    <text evidence="5">The sequence shown here is derived from an EMBL/GenBank/DDBJ whole genome shotgun (WGS) entry which is preliminary data.</text>
</comment>
<dbReference type="InterPro" id="IPR029069">
    <property type="entry name" value="HotDog_dom_sf"/>
</dbReference>
<dbReference type="GO" id="GO:0006635">
    <property type="term" value="P:fatty acid beta-oxidation"/>
    <property type="evidence" value="ECO:0007669"/>
    <property type="project" value="TreeGrafter"/>
</dbReference>
<dbReference type="Pfam" id="PF22622">
    <property type="entry name" value="MFE-2_hydrat-2_N"/>
    <property type="match status" value="1"/>
</dbReference>
<sequence>MSLSDAVVGTPMTPATFRWDETDVILYALGVGARPPTELPLLNEACGPQVLPTFALVANWWAVKDLRSALDLGTFPIVHAAQSLDLHRPIATRGELSVRAEVSAVWDKGKHAAVELTSWGTDDDGPVFVARSQTMVLGAGGFGGGRAPVADPDPEGEPDAQRDDVVRPEQAAIYRLSGDRNQLHIDPAAARKYGFDDVFLHGLCTLGFAARALINEFGHGNPAALTSLSCRFAKPVRLDAAVRTEMWRSGESVRFRMLQGDVLALSSGSASVSGG</sequence>
<accession>A0A0Q2UKA7</accession>
<dbReference type="GO" id="GO:0044594">
    <property type="term" value="F:17-beta-hydroxysteroid dehydrogenase (NAD+) activity"/>
    <property type="evidence" value="ECO:0007669"/>
    <property type="project" value="TreeGrafter"/>
</dbReference>
<dbReference type="InterPro" id="IPR054357">
    <property type="entry name" value="MFE-2_N"/>
</dbReference>
<evidence type="ECO:0000313" key="6">
    <source>
        <dbReference type="Proteomes" id="UP000051677"/>
    </source>
</evidence>
<feature type="domain" description="Peroxisomal multifunctional enzyme type 2-like N-terminal" evidence="4">
    <location>
        <begin position="17"/>
        <end position="135"/>
    </location>
</feature>
<dbReference type="RefSeq" id="WP_055575909.1">
    <property type="nucleotide sequence ID" value="NZ_LKTM01000001.1"/>
</dbReference>
<dbReference type="GO" id="GO:0003857">
    <property type="term" value="F:(3S)-3-hydroxyacyl-CoA dehydrogenase (NAD+) activity"/>
    <property type="evidence" value="ECO:0007669"/>
    <property type="project" value="TreeGrafter"/>
</dbReference>
<evidence type="ECO:0000256" key="2">
    <source>
        <dbReference type="SAM" id="MobiDB-lite"/>
    </source>
</evidence>
<dbReference type="EMBL" id="LKTM01000001">
    <property type="protein sequence ID" value="KQH81152.1"/>
    <property type="molecule type" value="Genomic_DNA"/>
</dbReference>
<dbReference type="AlphaFoldDB" id="A0A0Q2UKA7"/>
<dbReference type="SUPFAM" id="SSF54637">
    <property type="entry name" value="Thioesterase/thiol ester dehydrase-isomerase"/>
    <property type="match status" value="2"/>
</dbReference>
<name>A0A0Q2UKA7_MYCGO</name>
<feature type="domain" description="MaoC-like" evidence="3">
    <location>
        <begin position="154"/>
        <end position="258"/>
    </location>
</feature>
<feature type="region of interest" description="Disordered" evidence="2">
    <location>
        <begin position="141"/>
        <end position="165"/>
    </location>
</feature>
<dbReference type="Proteomes" id="UP000051677">
    <property type="component" value="Unassembled WGS sequence"/>
</dbReference>
<evidence type="ECO:0000259" key="4">
    <source>
        <dbReference type="Pfam" id="PF22622"/>
    </source>
</evidence>
<gene>
    <name evidence="5" type="ORF">AO501_05980</name>
</gene>
<dbReference type="InterPro" id="IPR002539">
    <property type="entry name" value="MaoC-like_dom"/>
</dbReference>
<evidence type="ECO:0000313" key="5">
    <source>
        <dbReference type="EMBL" id="KQH81152.1"/>
    </source>
</evidence>
<reference evidence="5 6" key="1">
    <citation type="submission" date="2015-10" db="EMBL/GenBank/DDBJ databases">
        <title>Mycobacterium gordonae draft genome assembly.</title>
        <authorList>
            <person name="Ustinova V."/>
            <person name="Smirnova T."/>
            <person name="Blagodatskikh K."/>
            <person name="Varlamov D."/>
            <person name="Larionova E."/>
            <person name="Chernousova L."/>
        </authorList>
    </citation>
    <scope>NUCLEOTIDE SEQUENCE [LARGE SCALE GENOMIC DNA]</scope>
    <source>
        <strain evidence="5 6">CTRI 14-8773</strain>
    </source>
</reference>
<evidence type="ECO:0000259" key="3">
    <source>
        <dbReference type="Pfam" id="PF01575"/>
    </source>
</evidence>
<proteinExistence type="inferred from homology"/>
<evidence type="ECO:0000256" key="1">
    <source>
        <dbReference type="ARBA" id="ARBA00005254"/>
    </source>
</evidence>
<dbReference type="GO" id="GO:0004300">
    <property type="term" value="F:enoyl-CoA hydratase activity"/>
    <property type="evidence" value="ECO:0007669"/>
    <property type="project" value="TreeGrafter"/>
</dbReference>
<dbReference type="PANTHER" id="PTHR13078">
    <property type="entry name" value="PEROXISOMAL MULTIFUNCTIONAL ENZYME TYPE 2-RELATED"/>
    <property type="match status" value="1"/>
</dbReference>
<organism evidence="5 6">
    <name type="scientific">Mycobacterium gordonae</name>
    <dbReference type="NCBI Taxonomy" id="1778"/>
    <lineage>
        <taxon>Bacteria</taxon>
        <taxon>Bacillati</taxon>
        <taxon>Actinomycetota</taxon>
        <taxon>Actinomycetes</taxon>
        <taxon>Mycobacteriales</taxon>
        <taxon>Mycobacteriaceae</taxon>
        <taxon>Mycobacterium</taxon>
    </lineage>
</organism>